<evidence type="ECO:0000256" key="2">
    <source>
        <dbReference type="SAM" id="Phobius"/>
    </source>
</evidence>
<gene>
    <name evidence="3" type="ORF">GCM10012282_66970</name>
</gene>
<reference evidence="3" key="2">
    <citation type="submission" date="2020-09" db="EMBL/GenBank/DDBJ databases">
        <authorList>
            <person name="Sun Q."/>
            <person name="Zhou Y."/>
        </authorList>
    </citation>
    <scope>NUCLEOTIDE SEQUENCE</scope>
    <source>
        <strain evidence="3">CGMCC 4.7272</strain>
    </source>
</reference>
<proteinExistence type="predicted"/>
<evidence type="ECO:0000256" key="1">
    <source>
        <dbReference type="SAM" id="MobiDB-lite"/>
    </source>
</evidence>
<evidence type="ECO:0000313" key="4">
    <source>
        <dbReference type="Proteomes" id="UP000625682"/>
    </source>
</evidence>
<dbReference type="EMBL" id="BMMU01000031">
    <property type="protein sequence ID" value="GGJ60322.1"/>
    <property type="molecule type" value="Genomic_DNA"/>
</dbReference>
<dbReference type="Proteomes" id="UP000625682">
    <property type="component" value="Unassembled WGS sequence"/>
</dbReference>
<name>A0A917UI67_9ACTN</name>
<comment type="caution">
    <text evidence="3">The sequence shown here is derived from an EMBL/GenBank/DDBJ whole genome shotgun (WGS) entry which is preliminary data.</text>
</comment>
<keyword evidence="2" id="KW-0812">Transmembrane</keyword>
<dbReference type="RefSeq" id="WP_189151176.1">
    <property type="nucleotide sequence ID" value="NZ_BAABER010000034.1"/>
</dbReference>
<keyword evidence="2" id="KW-0472">Membrane</keyword>
<feature type="transmembrane region" description="Helical" evidence="2">
    <location>
        <begin position="85"/>
        <end position="106"/>
    </location>
</feature>
<feature type="transmembrane region" description="Helical" evidence="2">
    <location>
        <begin position="118"/>
        <end position="143"/>
    </location>
</feature>
<protein>
    <submittedName>
        <fullName evidence="3">Uncharacterized protein</fullName>
    </submittedName>
</protein>
<evidence type="ECO:0000313" key="3">
    <source>
        <dbReference type="EMBL" id="GGJ60322.1"/>
    </source>
</evidence>
<keyword evidence="2" id="KW-1133">Transmembrane helix</keyword>
<keyword evidence="4" id="KW-1185">Reference proteome</keyword>
<reference evidence="3" key="1">
    <citation type="journal article" date="2014" name="Int. J. Syst. Evol. Microbiol.">
        <title>Complete genome sequence of Corynebacterium casei LMG S-19264T (=DSM 44701T), isolated from a smear-ripened cheese.</title>
        <authorList>
            <consortium name="US DOE Joint Genome Institute (JGI-PGF)"/>
            <person name="Walter F."/>
            <person name="Albersmeier A."/>
            <person name="Kalinowski J."/>
            <person name="Ruckert C."/>
        </authorList>
    </citation>
    <scope>NUCLEOTIDE SEQUENCE</scope>
    <source>
        <strain evidence="3">CGMCC 4.7272</strain>
    </source>
</reference>
<accession>A0A917UI67</accession>
<dbReference type="AlphaFoldDB" id="A0A917UI67"/>
<feature type="transmembrane region" description="Helical" evidence="2">
    <location>
        <begin position="169"/>
        <end position="189"/>
    </location>
</feature>
<feature type="transmembrane region" description="Helical" evidence="2">
    <location>
        <begin position="45"/>
        <end position="65"/>
    </location>
</feature>
<organism evidence="3 4">
    <name type="scientific">Streptomyces lacrimifluminis</name>
    <dbReference type="NCBI Taxonomy" id="1500077"/>
    <lineage>
        <taxon>Bacteria</taxon>
        <taxon>Bacillati</taxon>
        <taxon>Actinomycetota</taxon>
        <taxon>Actinomycetes</taxon>
        <taxon>Kitasatosporales</taxon>
        <taxon>Streptomycetaceae</taxon>
        <taxon>Streptomyces</taxon>
    </lineage>
</organism>
<feature type="region of interest" description="Disordered" evidence="1">
    <location>
        <begin position="23"/>
        <end position="42"/>
    </location>
</feature>
<sequence length="202" mass="21436">MAGGSARPKRRRAAKGSLVYERARGRTVAPAAPERRRRGPSRAGVLRWSGGVLGVAAISGLFAGGQVWGPGIWSGLAPRWPGDGYGFAVSAGVLLPWASAAAVMPLRGVNWRTPERGWFTRGAISFSGTAVGAAILVVFMGAFRPKPRHRGPDCYREGAPCWVHEQNPYIWAVILGALLIGAASLYRYATKHTANSTSPEGT</sequence>